<dbReference type="EMBL" id="WUAV01000002">
    <property type="protein sequence ID" value="KAF1767867.1"/>
    <property type="molecule type" value="Genomic_DNA"/>
</dbReference>
<evidence type="ECO:0008006" key="3">
    <source>
        <dbReference type="Google" id="ProtNLM"/>
    </source>
</evidence>
<comment type="caution">
    <text evidence="1">The sequence shown here is derived from an EMBL/GenBank/DDBJ whole genome shotgun (WGS) entry which is preliminary data.</text>
</comment>
<dbReference type="KEGG" id="crq:GCK72_007826"/>
<reference evidence="1 2" key="1">
    <citation type="submission" date="2019-12" db="EMBL/GenBank/DDBJ databases">
        <title>Chromosome-level assembly of the Caenorhabditis remanei genome.</title>
        <authorList>
            <person name="Teterina A.A."/>
            <person name="Willis J.H."/>
            <person name="Phillips P.C."/>
        </authorList>
    </citation>
    <scope>NUCLEOTIDE SEQUENCE [LARGE SCALE GENOMIC DNA]</scope>
    <source>
        <strain evidence="1 2">PX506</strain>
        <tissue evidence="1">Whole organism</tissue>
    </source>
</reference>
<evidence type="ECO:0000313" key="1">
    <source>
        <dbReference type="EMBL" id="KAF1767867.1"/>
    </source>
</evidence>
<dbReference type="RefSeq" id="XP_053590669.1">
    <property type="nucleotide sequence ID" value="XM_053726475.1"/>
</dbReference>
<name>A0A6A5HNG5_CAERE</name>
<dbReference type="CTD" id="78774535"/>
<dbReference type="GeneID" id="78774535"/>
<accession>A0A6A5HNG5</accession>
<dbReference type="AlphaFoldDB" id="A0A6A5HNG5"/>
<sequence>MIDNIELVDGELIINEKLGVQICDAFFSKVLHNKFGGLFCNMFVKNELDKIIKGIVADGVDTRIGEHVCKAIHFCE</sequence>
<proteinExistence type="predicted"/>
<gene>
    <name evidence="1" type="ORF">GCK72_007826</name>
</gene>
<evidence type="ECO:0000313" key="2">
    <source>
        <dbReference type="Proteomes" id="UP000483820"/>
    </source>
</evidence>
<organism evidence="1 2">
    <name type="scientific">Caenorhabditis remanei</name>
    <name type="common">Caenorhabditis vulgaris</name>
    <dbReference type="NCBI Taxonomy" id="31234"/>
    <lineage>
        <taxon>Eukaryota</taxon>
        <taxon>Metazoa</taxon>
        <taxon>Ecdysozoa</taxon>
        <taxon>Nematoda</taxon>
        <taxon>Chromadorea</taxon>
        <taxon>Rhabditida</taxon>
        <taxon>Rhabditina</taxon>
        <taxon>Rhabditomorpha</taxon>
        <taxon>Rhabditoidea</taxon>
        <taxon>Rhabditidae</taxon>
        <taxon>Peloderinae</taxon>
        <taxon>Caenorhabditis</taxon>
    </lineage>
</organism>
<protein>
    <recommendedName>
        <fullName evidence="3">Saposin B-type domain-containing protein</fullName>
    </recommendedName>
</protein>
<dbReference type="Proteomes" id="UP000483820">
    <property type="component" value="Chromosome II"/>
</dbReference>